<proteinExistence type="predicted"/>
<dbReference type="SMART" id="SM01092">
    <property type="entry name" value="CO_deh_flav_C"/>
    <property type="match status" value="1"/>
</dbReference>
<dbReference type="InterPro" id="IPR036683">
    <property type="entry name" value="CO_DH_flav_C_dom_sf"/>
</dbReference>
<dbReference type="Pfam" id="PF00941">
    <property type="entry name" value="FAD_binding_5"/>
    <property type="match status" value="1"/>
</dbReference>
<dbReference type="EMBL" id="QFBC01000005">
    <property type="protein sequence ID" value="PWE55894.1"/>
    <property type="molecule type" value="Genomic_DNA"/>
</dbReference>
<evidence type="ECO:0000256" key="3">
    <source>
        <dbReference type="ARBA" id="ARBA00023002"/>
    </source>
</evidence>
<dbReference type="AlphaFoldDB" id="A0A2U2DRG0"/>
<evidence type="ECO:0000259" key="4">
    <source>
        <dbReference type="PROSITE" id="PS51387"/>
    </source>
</evidence>
<keyword evidence="6" id="KW-1185">Reference proteome</keyword>
<dbReference type="PANTHER" id="PTHR42659:SF2">
    <property type="entry name" value="XANTHINE DEHYDROGENASE SUBUNIT C-RELATED"/>
    <property type="match status" value="1"/>
</dbReference>
<keyword evidence="2" id="KW-0274">FAD</keyword>
<protein>
    <submittedName>
        <fullName evidence="5">Xanthine dehydrogenase</fullName>
    </submittedName>
</protein>
<dbReference type="InterPro" id="IPR016167">
    <property type="entry name" value="FAD-bd_PCMH_sub1"/>
</dbReference>
<gene>
    <name evidence="5" type="ORF">DEM27_13865</name>
</gene>
<dbReference type="GO" id="GO:0071949">
    <property type="term" value="F:FAD binding"/>
    <property type="evidence" value="ECO:0007669"/>
    <property type="project" value="InterPro"/>
</dbReference>
<evidence type="ECO:0000256" key="2">
    <source>
        <dbReference type="ARBA" id="ARBA00022827"/>
    </source>
</evidence>
<dbReference type="Pfam" id="PF03450">
    <property type="entry name" value="CO_deh_flav_C"/>
    <property type="match status" value="1"/>
</dbReference>
<dbReference type="PROSITE" id="PS51387">
    <property type="entry name" value="FAD_PCMH"/>
    <property type="match status" value="1"/>
</dbReference>
<feature type="domain" description="FAD-binding PCMH-type" evidence="4">
    <location>
        <begin position="1"/>
        <end position="168"/>
    </location>
</feature>
<dbReference type="Gene3D" id="3.30.43.10">
    <property type="entry name" value="Uridine Diphospho-n-acetylenolpyruvylglucosamine Reductase, domain 2"/>
    <property type="match status" value="1"/>
</dbReference>
<reference evidence="5 6" key="1">
    <citation type="submission" date="2018-05" db="EMBL/GenBank/DDBJ databases">
        <title>The draft genome of strain NS-104.</title>
        <authorList>
            <person name="Hang P."/>
            <person name="Jiang J."/>
        </authorList>
    </citation>
    <scope>NUCLEOTIDE SEQUENCE [LARGE SCALE GENOMIC DNA]</scope>
    <source>
        <strain evidence="5 6">NS-104</strain>
    </source>
</reference>
<sequence length="283" mass="29682">MRYFSPHSAEEAVEALASGPFTILAGGTDVYPSLRDRPAPADILDISRIAELRGIEHSGDCWRFGATTTWTSVARAKLPPAFHGLQAAAREVGSAQIQNAGTIAGNICNASPAADGVPPLLSLDARVEILSPQGRRTVPLSDFIKGVRSIDLHPGELVTAILIPDIDARSAFLKLGARRYLVISIAMVACTIETAADGRVKAARIAVGACSPVARRLPGLEAALAGLPMEGGALAAAVRSDHLSVLSPIDDVRADGAYRREVVEELVKRALQQALGSAREMAA</sequence>
<dbReference type="PANTHER" id="PTHR42659">
    <property type="entry name" value="XANTHINE DEHYDROGENASE SUBUNIT C-RELATED"/>
    <property type="match status" value="1"/>
</dbReference>
<dbReference type="Proteomes" id="UP000245252">
    <property type="component" value="Unassembled WGS sequence"/>
</dbReference>
<dbReference type="InterPro" id="IPR016166">
    <property type="entry name" value="FAD-bd_PCMH"/>
</dbReference>
<dbReference type="InterPro" id="IPR051312">
    <property type="entry name" value="Diverse_Substr_Oxidored"/>
</dbReference>
<dbReference type="InterPro" id="IPR002346">
    <property type="entry name" value="Mopterin_DH_FAD-bd"/>
</dbReference>
<evidence type="ECO:0000313" key="5">
    <source>
        <dbReference type="EMBL" id="PWE55894.1"/>
    </source>
</evidence>
<comment type="caution">
    <text evidence="5">The sequence shown here is derived from an EMBL/GenBank/DDBJ whole genome shotgun (WGS) entry which is preliminary data.</text>
</comment>
<dbReference type="RefSeq" id="WP_109458833.1">
    <property type="nucleotide sequence ID" value="NZ_QFBC01000005.1"/>
</dbReference>
<dbReference type="GO" id="GO:0016491">
    <property type="term" value="F:oxidoreductase activity"/>
    <property type="evidence" value="ECO:0007669"/>
    <property type="project" value="UniProtKB-KW"/>
</dbReference>
<dbReference type="Gene3D" id="3.30.390.50">
    <property type="entry name" value="CO dehydrogenase flavoprotein, C-terminal domain"/>
    <property type="match status" value="1"/>
</dbReference>
<organism evidence="5 6">
    <name type="scientific">Metarhizobium album</name>
    <dbReference type="NCBI Taxonomy" id="2182425"/>
    <lineage>
        <taxon>Bacteria</taxon>
        <taxon>Pseudomonadati</taxon>
        <taxon>Pseudomonadota</taxon>
        <taxon>Alphaproteobacteria</taxon>
        <taxon>Hyphomicrobiales</taxon>
        <taxon>Rhizobiaceae</taxon>
        <taxon>Metarhizobium</taxon>
    </lineage>
</organism>
<evidence type="ECO:0000313" key="6">
    <source>
        <dbReference type="Proteomes" id="UP000245252"/>
    </source>
</evidence>
<dbReference type="InterPro" id="IPR005107">
    <property type="entry name" value="CO_DH_flav_C"/>
</dbReference>
<dbReference type="InterPro" id="IPR016169">
    <property type="entry name" value="FAD-bd_PCMH_sub2"/>
</dbReference>
<dbReference type="OrthoDB" id="9814706at2"/>
<dbReference type="Gene3D" id="3.30.465.10">
    <property type="match status" value="1"/>
</dbReference>
<accession>A0A2U2DRG0</accession>
<keyword evidence="3" id="KW-0560">Oxidoreductase</keyword>
<dbReference type="InterPro" id="IPR036318">
    <property type="entry name" value="FAD-bd_PCMH-like_sf"/>
</dbReference>
<dbReference type="SUPFAM" id="SSF55447">
    <property type="entry name" value="CO dehydrogenase flavoprotein C-terminal domain-like"/>
    <property type="match status" value="1"/>
</dbReference>
<keyword evidence="1" id="KW-0285">Flavoprotein</keyword>
<dbReference type="SUPFAM" id="SSF56176">
    <property type="entry name" value="FAD-binding/transporter-associated domain-like"/>
    <property type="match status" value="1"/>
</dbReference>
<name>A0A2U2DRG0_9HYPH</name>
<evidence type="ECO:0000256" key="1">
    <source>
        <dbReference type="ARBA" id="ARBA00022630"/>
    </source>
</evidence>